<dbReference type="InterPro" id="IPR042089">
    <property type="entry name" value="Peptidase_M13_dom_2"/>
</dbReference>
<dbReference type="SUPFAM" id="SSF55486">
    <property type="entry name" value="Metalloproteases ('zincins'), catalytic domain"/>
    <property type="match status" value="1"/>
</dbReference>
<dbReference type="Pfam" id="PF01431">
    <property type="entry name" value="Peptidase_M13"/>
    <property type="match status" value="1"/>
</dbReference>
<dbReference type="OrthoDB" id="9775677at2"/>
<evidence type="ECO:0000256" key="4">
    <source>
        <dbReference type="ARBA" id="ARBA00022723"/>
    </source>
</evidence>
<proteinExistence type="inferred from homology"/>
<comment type="cofactor">
    <cofactor evidence="1">
        <name>Zn(2+)</name>
        <dbReference type="ChEBI" id="CHEBI:29105"/>
    </cofactor>
</comment>
<dbReference type="GO" id="GO:0016485">
    <property type="term" value="P:protein processing"/>
    <property type="evidence" value="ECO:0007669"/>
    <property type="project" value="TreeGrafter"/>
</dbReference>
<dbReference type="Gene3D" id="1.10.1380.10">
    <property type="entry name" value="Neutral endopeptidase , domain2"/>
    <property type="match status" value="1"/>
</dbReference>
<dbReference type="GO" id="GO:0004222">
    <property type="term" value="F:metalloendopeptidase activity"/>
    <property type="evidence" value="ECO:0007669"/>
    <property type="project" value="InterPro"/>
</dbReference>
<evidence type="ECO:0000259" key="9">
    <source>
        <dbReference type="Pfam" id="PF05649"/>
    </source>
</evidence>
<feature type="domain" description="Peptidase M13 C-terminal" evidence="8">
    <location>
        <begin position="433"/>
        <end position="636"/>
    </location>
</feature>
<dbReference type="CDD" id="cd08662">
    <property type="entry name" value="M13"/>
    <property type="match status" value="1"/>
</dbReference>
<dbReference type="InterPro" id="IPR008753">
    <property type="entry name" value="Peptidase_M13_N"/>
</dbReference>
<dbReference type="InterPro" id="IPR018497">
    <property type="entry name" value="Peptidase_M13_C"/>
</dbReference>
<dbReference type="PANTHER" id="PTHR11733:SF167">
    <property type="entry name" value="FI17812P1-RELATED"/>
    <property type="match status" value="1"/>
</dbReference>
<evidence type="ECO:0000256" key="1">
    <source>
        <dbReference type="ARBA" id="ARBA00001947"/>
    </source>
</evidence>
<keyword evidence="7" id="KW-0482">Metalloprotease</keyword>
<keyword evidence="11" id="KW-1185">Reference proteome</keyword>
<dbReference type="GO" id="GO:0005886">
    <property type="term" value="C:plasma membrane"/>
    <property type="evidence" value="ECO:0007669"/>
    <property type="project" value="TreeGrafter"/>
</dbReference>
<dbReference type="InterPro" id="IPR000718">
    <property type="entry name" value="Peptidase_M13"/>
</dbReference>
<keyword evidence="6" id="KW-0862">Zinc</keyword>
<dbReference type="PROSITE" id="PS51885">
    <property type="entry name" value="NEPRILYSIN"/>
    <property type="match status" value="1"/>
</dbReference>
<dbReference type="GO" id="GO:0046872">
    <property type="term" value="F:metal ion binding"/>
    <property type="evidence" value="ECO:0007669"/>
    <property type="project" value="UniProtKB-KW"/>
</dbReference>
<protein>
    <submittedName>
        <fullName evidence="10">Putative endopeptidase</fullName>
    </submittedName>
</protein>
<keyword evidence="5" id="KW-0378">Hydrolase</keyword>
<evidence type="ECO:0000256" key="6">
    <source>
        <dbReference type="ARBA" id="ARBA00022833"/>
    </source>
</evidence>
<dbReference type="AlphaFoldDB" id="A0A2A9CS88"/>
<dbReference type="Proteomes" id="UP000226079">
    <property type="component" value="Unassembled WGS sequence"/>
</dbReference>
<dbReference type="RefSeq" id="WP_098460519.1">
    <property type="nucleotide sequence ID" value="NZ_PDJC01000001.1"/>
</dbReference>
<evidence type="ECO:0000256" key="5">
    <source>
        <dbReference type="ARBA" id="ARBA00022801"/>
    </source>
</evidence>
<evidence type="ECO:0000256" key="7">
    <source>
        <dbReference type="ARBA" id="ARBA00023049"/>
    </source>
</evidence>
<sequence length="639" mass="71204">MSPFDLDPTVRPQDDLFRHVNGHWLDTVEIPSDKPAAGVFLDLRDDSERAIRDIVTSLEGSVPGSEGALVEHLFGSFMNTEQVEARGLDPLQPLLAEIDQIGDVDALLDYFGRSLRRGTGAPLGLEVDADPGDPTRYALFLNQDGIGLPDEEYYRLPTHAEKLVAYRDHIDRSLTIASISASASDAVLTLETAIAARHWDKVRTRDLRQMYNPTDWAELDASGIAWTRVLTVAGVPQLDQVIVAQPSFLADLAELLTAEHLEAWKDWCRWALVSSLSPYLPEPLVQARFDFYGTVLQGTPQLRERWKRGIDLVQGALGEAVGKLYVERHFPPSAKSRMDELVGRLLEAYHTSISQLDWMTEDTKAEALAKLAAFTPKIGYPEVWKDYSGLVVVPDDLIGNVLRVTDFALADELGKLGGPIRSWEWLMTPQTVNAYYHPLRNEIVFPAAILQPPFFDADGDDACNYGAIGAVIGHEIGHGFDDQGSTCDGEGRLRDWWTEDDRAAFTERTKALIAQYDALTPAQLSEEHVNGELTIGENIGDLGGLSIAYNAWRLSLGDAEPEPVDGIPAAQRFFLSWARAWQTKRRDEALRQQISTDPHSPEEFRCNQVVRNVPAFYEAFGVTETDDAWLAPEDRVKIW</sequence>
<keyword evidence="3" id="KW-0645">Protease</keyword>
<evidence type="ECO:0000313" key="10">
    <source>
        <dbReference type="EMBL" id="PFG17051.1"/>
    </source>
</evidence>
<evidence type="ECO:0000256" key="2">
    <source>
        <dbReference type="ARBA" id="ARBA00007357"/>
    </source>
</evidence>
<dbReference type="PRINTS" id="PR00786">
    <property type="entry name" value="NEPRILYSIN"/>
</dbReference>
<dbReference type="EMBL" id="PDJC01000001">
    <property type="protein sequence ID" value="PFG17051.1"/>
    <property type="molecule type" value="Genomic_DNA"/>
</dbReference>
<reference evidence="10 11" key="1">
    <citation type="submission" date="2017-10" db="EMBL/GenBank/DDBJ databases">
        <title>Sequencing the genomes of 1000 actinobacteria strains.</title>
        <authorList>
            <person name="Klenk H.-P."/>
        </authorList>
    </citation>
    <scope>NUCLEOTIDE SEQUENCE [LARGE SCALE GENOMIC DNA]</scope>
    <source>
        <strain evidence="10 11">DSM 15597</strain>
    </source>
</reference>
<comment type="caution">
    <text evidence="10">The sequence shown here is derived from an EMBL/GenBank/DDBJ whole genome shotgun (WGS) entry which is preliminary data.</text>
</comment>
<evidence type="ECO:0000256" key="3">
    <source>
        <dbReference type="ARBA" id="ARBA00022670"/>
    </source>
</evidence>
<keyword evidence="4" id="KW-0479">Metal-binding</keyword>
<evidence type="ECO:0000313" key="11">
    <source>
        <dbReference type="Proteomes" id="UP000226079"/>
    </source>
</evidence>
<evidence type="ECO:0000259" key="8">
    <source>
        <dbReference type="Pfam" id="PF01431"/>
    </source>
</evidence>
<feature type="domain" description="Peptidase M13 N-terminal" evidence="9">
    <location>
        <begin position="12"/>
        <end position="381"/>
    </location>
</feature>
<dbReference type="InterPro" id="IPR024079">
    <property type="entry name" value="MetalloPept_cat_dom_sf"/>
</dbReference>
<name>A0A2A9CS88_9ACTN</name>
<organism evidence="10 11">
    <name type="scientific">Propionicimonas paludicola</name>
    <dbReference type="NCBI Taxonomy" id="185243"/>
    <lineage>
        <taxon>Bacteria</taxon>
        <taxon>Bacillati</taxon>
        <taxon>Actinomycetota</taxon>
        <taxon>Actinomycetes</taxon>
        <taxon>Propionibacteriales</taxon>
        <taxon>Nocardioidaceae</taxon>
        <taxon>Propionicimonas</taxon>
    </lineage>
</organism>
<dbReference type="PANTHER" id="PTHR11733">
    <property type="entry name" value="ZINC METALLOPROTEASE FAMILY M13 NEPRILYSIN-RELATED"/>
    <property type="match status" value="1"/>
</dbReference>
<accession>A0A2A9CS88</accession>
<gene>
    <name evidence="10" type="ORF">ATK74_1611</name>
</gene>
<comment type="similarity">
    <text evidence="2">Belongs to the peptidase M13 family.</text>
</comment>
<dbReference type="Gene3D" id="3.40.390.10">
    <property type="entry name" value="Collagenase (Catalytic Domain)"/>
    <property type="match status" value="1"/>
</dbReference>
<dbReference type="Pfam" id="PF05649">
    <property type="entry name" value="Peptidase_M13_N"/>
    <property type="match status" value="1"/>
</dbReference>